<dbReference type="Pfam" id="PF07589">
    <property type="entry name" value="PEP-CTERM"/>
    <property type="match status" value="1"/>
</dbReference>
<dbReference type="InterPro" id="IPR013424">
    <property type="entry name" value="Ice-binding_C"/>
</dbReference>
<dbReference type="RefSeq" id="WP_377089268.1">
    <property type="nucleotide sequence ID" value="NZ_JBHSJL010000014.1"/>
</dbReference>
<evidence type="ECO:0000256" key="1">
    <source>
        <dbReference type="SAM" id="SignalP"/>
    </source>
</evidence>
<dbReference type="NCBIfam" id="TIGR02595">
    <property type="entry name" value="PEP_CTERM"/>
    <property type="match status" value="1"/>
</dbReference>
<feature type="chain" id="PRO_5045064719" evidence="1">
    <location>
        <begin position="20"/>
        <end position="238"/>
    </location>
</feature>
<gene>
    <name evidence="3" type="ORF">ACFSW8_02015</name>
</gene>
<organism evidence="3 4">
    <name type="scientific">Rubritalea tangerina</name>
    <dbReference type="NCBI Taxonomy" id="430798"/>
    <lineage>
        <taxon>Bacteria</taxon>
        <taxon>Pseudomonadati</taxon>
        <taxon>Verrucomicrobiota</taxon>
        <taxon>Verrucomicrobiia</taxon>
        <taxon>Verrucomicrobiales</taxon>
        <taxon>Rubritaleaceae</taxon>
        <taxon>Rubritalea</taxon>
    </lineage>
</organism>
<sequence>MKTTITLSAIAATALSANAALVATNLSFENGTTGWTATSTGTGTLETADFRTANDPDNWFPDTSLGEDNTPNTTDDNTVLIIESDSGVDDTGTFAQALTGTAEAGTYTWNLSDVGVTNFADNSADGAFVRFGFSADGSTFIAGSFVDLIEGTNIASPSQNASGQFNGGVSYTATGLEPNLYIMFESFNGVGNNIANGRTAVTVGSSDLAFTAAVAIPEPSSTALLGLSGIALILRRRK</sequence>
<protein>
    <submittedName>
        <fullName evidence="3">PEP-CTERM sorting domain-containing protein</fullName>
    </submittedName>
</protein>
<proteinExistence type="predicted"/>
<dbReference type="EMBL" id="JBHUJB010000011">
    <property type="protein sequence ID" value="MFD2157667.1"/>
    <property type="molecule type" value="Genomic_DNA"/>
</dbReference>
<dbReference type="Proteomes" id="UP001597389">
    <property type="component" value="Unassembled WGS sequence"/>
</dbReference>
<feature type="domain" description="Ice-binding protein C-terminal" evidence="2">
    <location>
        <begin position="215"/>
        <end position="237"/>
    </location>
</feature>
<evidence type="ECO:0000313" key="3">
    <source>
        <dbReference type="EMBL" id="MFD2157667.1"/>
    </source>
</evidence>
<keyword evidence="1" id="KW-0732">Signal</keyword>
<evidence type="ECO:0000259" key="2">
    <source>
        <dbReference type="Pfam" id="PF07589"/>
    </source>
</evidence>
<name>A0ABW4Z779_9BACT</name>
<accession>A0ABW4Z779</accession>
<reference evidence="4" key="1">
    <citation type="journal article" date="2019" name="Int. J. Syst. Evol. Microbiol.">
        <title>The Global Catalogue of Microorganisms (GCM) 10K type strain sequencing project: providing services to taxonomists for standard genome sequencing and annotation.</title>
        <authorList>
            <consortium name="The Broad Institute Genomics Platform"/>
            <consortium name="The Broad Institute Genome Sequencing Center for Infectious Disease"/>
            <person name="Wu L."/>
            <person name="Ma J."/>
        </authorList>
    </citation>
    <scope>NUCLEOTIDE SEQUENCE [LARGE SCALE GENOMIC DNA]</scope>
    <source>
        <strain evidence="4">CCUG 57942</strain>
    </source>
</reference>
<comment type="caution">
    <text evidence="3">The sequence shown here is derived from an EMBL/GenBank/DDBJ whole genome shotgun (WGS) entry which is preliminary data.</text>
</comment>
<feature type="signal peptide" evidence="1">
    <location>
        <begin position="1"/>
        <end position="19"/>
    </location>
</feature>
<evidence type="ECO:0000313" key="4">
    <source>
        <dbReference type="Proteomes" id="UP001597389"/>
    </source>
</evidence>
<keyword evidence="4" id="KW-1185">Reference proteome</keyword>